<feature type="disulfide bond" evidence="9">
    <location>
        <begin position="309"/>
        <end position="336"/>
    </location>
</feature>
<evidence type="ECO:0000256" key="2">
    <source>
        <dbReference type="ARBA" id="ARBA00022670"/>
    </source>
</evidence>
<evidence type="ECO:0000256" key="6">
    <source>
        <dbReference type="ARBA" id="ARBA00023145"/>
    </source>
</evidence>
<evidence type="ECO:0000256" key="7">
    <source>
        <dbReference type="ARBA" id="ARBA00023157"/>
    </source>
</evidence>
<reference evidence="14" key="3">
    <citation type="submission" date="2016-02" db="EMBL/GenBank/DDBJ databases">
        <title>Draft genome of pathogenic Streptomyces sp. in Japan.</title>
        <authorList>
            <person name="Tomihama T."/>
            <person name="Ikenaga M."/>
            <person name="Sakai M."/>
            <person name="Okubo T."/>
            <person name="Ikeda S."/>
        </authorList>
    </citation>
    <scope>NUCLEOTIDE SEQUENCE [LARGE SCALE GENOMIC DNA]</scope>
    <source>
        <strain evidence="14">S58</strain>
    </source>
</reference>
<dbReference type="PROSITE" id="PS00135">
    <property type="entry name" value="TRYPSIN_SER"/>
    <property type="match status" value="1"/>
</dbReference>
<evidence type="ECO:0000256" key="5">
    <source>
        <dbReference type="ARBA" id="ARBA00022825"/>
    </source>
</evidence>
<dbReference type="GO" id="GO:0005576">
    <property type="term" value="C:extracellular region"/>
    <property type="evidence" value="ECO:0007669"/>
    <property type="project" value="InterPro"/>
</dbReference>
<feature type="chain" id="PRO_5007088726" evidence="10">
    <location>
        <begin position="34"/>
        <end position="359"/>
    </location>
</feature>
<keyword evidence="6" id="KW-0865">Zymogen</keyword>
<dbReference type="EMBL" id="BCMM01000024">
    <property type="protein sequence ID" value="GAQ64644.1"/>
    <property type="molecule type" value="Genomic_DNA"/>
</dbReference>
<comment type="similarity">
    <text evidence="1">Belongs to the peptidase S1 family.</text>
</comment>
<dbReference type="AlphaFoldDB" id="A0A100JS23"/>
<dbReference type="SUPFAM" id="SSF50494">
    <property type="entry name" value="Trypsin-like serine proteases"/>
    <property type="match status" value="1"/>
</dbReference>
<feature type="active site" description="Charge relay system" evidence="8">
    <location>
        <position position="206"/>
    </location>
</feature>
<feature type="disulfide bond" evidence="9">
    <location>
        <begin position="187"/>
        <end position="207"/>
    </location>
</feature>
<reference evidence="14" key="1">
    <citation type="submission" date="2015-11" db="EMBL/GenBank/DDBJ databases">
        <authorList>
            <consortium name="Cross-ministerial Strategic Innovation Promotion Program (SIP) consortium"/>
            <person name="Tomihama T."/>
            <person name="Ikenaga M."/>
            <person name="Sakai M."/>
            <person name="Okubo T."/>
            <person name="Ikeda S."/>
        </authorList>
    </citation>
    <scope>NUCLEOTIDE SEQUENCE [LARGE SCALE GENOMIC DNA]</scope>
    <source>
        <strain evidence="14">S58</strain>
    </source>
</reference>
<dbReference type="InterPro" id="IPR018114">
    <property type="entry name" value="TRYPSIN_HIS"/>
</dbReference>
<evidence type="ECO:0000256" key="9">
    <source>
        <dbReference type="PIRSR" id="PIRSR001134-2"/>
    </source>
</evidence>
<keyword evidence="7 9" id="KW-1015">Disulfide bond</keyword>
<dbReference type="InterPro" id="IPR004236">
    <property type="entry name" value="Pept_S1_alpha_lytic"/>
</dbReference>
<gene>
    <name evidence="13" type="primary">sprD_3</name>
    <name evidence="13" type="ORF">SsS58_05047</name>
</gene>
<dbReference type="PIRSF" id="PIRSF001134">
    <property type="entry name" value="Streptogrisin"/>
    <property type="match status" value="1"/>
</dbReference>
<keyword evidence="4" id="KW-0378">Hydrolase</keyword>
<keyword evidence="3 10" id="KW-0732">Signal</keyword>
<proteinExistence type="inferred from homology"/>
<keyword evidence="2" id="KW-0645">Protease</keyword>
<evidence type="ECO:0000256" key="3">
    <source>
        <dbReference type="ARBA" id="ARBA00022729"/>
    </source>
</evidence>
<evidence type="ECO:0000256" key="8">
    <source>
        <dbReference type="PIRSR" id="PIRSR001134-1"/>
    </source>
</evidence>
<dbReference type="RefSeq" id="WP_059082125.1">
    <property type="nucleotide sequence ID" value="NZ_BCMM01000024.1"/>
</dbReference>
<organism evidence="13 14">
    <name type="scientific">Streptomyces scabiei</name>
    <dbReference type="NCBI Taxonomy" id="1930"/>
    <lineage>
        <taxon>Bacteria</taxon>
        <taxon>Bacillati</taxon>
        <taxon>Actinomycetota</taxon>
        <taxon>Actinomycetes</taxon>
        <taxon>Kitasatosporales</taxon>
        <taxon>Streptomycetaceae</taxon>
        <taxon>Streptomyces</taxon>
    </lineage>
</organism>
<feature type="domain" description="Peptidase S1A alpha-lytic prodomain" evidence="12">
    <location>
        <begin position="102"/>
        <end position="157"/>
    </location>
</feature>
<dbReference type="PRINTS" id="PR00861">
    <property type="entry name" value="ALYTICPTASE"/>
</dbReference>
<evidence type="ECO:0000256" key="1">
    <source>
        <dbReference type="ARBA" id="ARBA00007664"/>
    </source>
</evidence>
<dbReference type="InterPro" id="IPR033116">
    <property type="entry name" value="TRYPSIN_SER"/>
</dbReference>
<dbReference type="Pfam" id="PF02983">
    <property type="entry name" value="Pro_Al_protease"/>
    <property type="match status" value="1"/>
</dbReference>
<dbReference type="PROSITE" id="PS00134">
    <property type="entry name" value="TRYPSIN_HIS"/>
    <property type="match status" value="1"/>
</dbReference>
<keyword evidence="5" id="KW-0720">Serine protease</keyword>
<dbReference type="InterPro" id="IPR043504">
    <property type="entry name" value="Peptidase_S1_PA_chymotrypsin"/>
</dbReference>
<evidence type="ECO:0000259" key="12">
    <source>
        <dbReference type="Pfam" id="PF02983"/>
    </source>
</evidence>
<dbReference type="PROSITE" id="PS51318">
    <property type="entry name" value="TAT"/>
    <property type="match status" value="1"/>
</dbReference>
<dbReference type="OrthoDB" id="8781117at2"/>
<dbReference type="InterPro" id="IPR001254">
    <property type="entry name" value="Trypsin_dom"/>
</dbReference>
<comment type="caution">
    <text evidence="13">The sequence shown here is derived from an EMBL/GenBank/DDBJ whole genome shotgun (WGS) entry which is preliminary data.</text>
</comment>
<reference evidence="13 14" key="2">
    <citation type="journal article" date="2016" name="Genome Announc.">
        <title>Draft Genome Sequences of Streptomyces scabiei S58, Streptomyces turgidiscabies T45, and Streptomyces acidiscabies a10, the Pathogens of Potato Common Scab, Isolated in Japan.</title>
        <authorList>
            <person name="Tomihama T."/>
            <person name="Nishi Y."/>
            <person name="Sakai M."/>
            <person name="Ikenaga M."/>
            <person name="Okubo T."/>
            <person name="Ikeda S."/>
        </authorList>
    </citation>
    <scope>NUCLEOTIDE SEQUENCE [LARGE SCALE GENOMIC DNA]</scope>
    <source>
        <strain evidence="13 14">S58</strain>
    </source>
</reference>
<dbReference type="InterPro" id="IPR006311">
    <property type="entry name" value="TAT_signal"/>
</dbReference>
<dbReference type="Proteomes" id="UP000067448">
    <property type="component" value="Unassembled WGS sequence"/>
</dbReference>
<protein>
    <submittedName>
        <fullName evidence="13">Streptogrisin-D</fullName>
    </submittedName>
</protein>
<dbReference type="InterPro" id="IPR009003">
    <property type="entry name" value="Peptidase_S1_PA"/>
</dbReference>
<dbReference type="GO" id="GO:0004252">
    <property type="term" value="F:serine-type endopeptidase activity"/>
    <property type="evidence" value="ECO:0007669"/>
    <property type="project" value="InterPro"/>
</dbReference>
<name>A0A100JS23_STRSC</name>
<dbReference type="InterPro" id="IPR001316">
    <property type="entry name" value="Pept_S1A_streptogrisin"/>
</dbReference>
<evidence type="ECO:0000259" key="11">
    <source>
        <dbReference type="Pfam" id="PF00089"/>
    </source>
</evidence>
<dbReference type="Gene3D" id="2.40.10.10">
    <property type="entry name" value="Trypsin-like serine proteases"/>
    <property type="match status" value="2"/>
</dbReference>
<evidence type="ECO:0000313" key="13">
    <source>
        <dbReference type="EMBL" id="GAQ64644.1"/>
    </source>
</evidence>
<accession>A0A100JS23</accession>
<feature type="domain" description="Peptidase S1" evidence="11">
    <location>
        <begin position="199"/>
        <end position="351"/>
    </location>
</feature>
<feature type="signal peptide" evidence="10">
    <location>
        <begin position="1"/>
        <end position="33"/>
    </location>
</feature>
<evidence type="ECO:0000256" key="4">
    <source>
        <dbReference type="ARBA" id="ARBA00022801"/>
    </source>
</evidence>
<feature type="active site" description="Charge relay system" evidence="8">
    <location>
        <position position="233"/>
    </location>
</feature>
<sequence length="359" mass="36200">MKHRRISRRRAVVTGAGIAALVAAGVTFQTANASETAPTAEPKALSVLAAGKLARTLGTDLGADAAGTYYDAKSKLLVVNVLDEAAAETVEAAGAKARVVENSLAELKSARTTLKADATIPGTAWATDPTTNKVVVTADRTVSKAELARLTEVVDGLGAKAELKRTEGEYKPFVAGGDAITGGTGRCSLGFNVVKGGEPFFLTAGHCTEGISTWSAGGRVIGENADSSFPGDDYGLVKYTADVDHPSEVNLYDGSAQAISGAAEATVGMKVTRSGSTTQVHSGTVTGLDATVNYGNGDIVNGLVQTDVCAEPGDSGGSLFSGDKAVGLTSGGSGDCTSGGETFFQPVTEALSATGTQIG</sequence>
<evidence type="ECO:0000256" key="10">
    <source>
        <dbReference type="SAM" id="SignalP"/>
    </source>
</evidence>
<evidence type="ECO:0000313" key="14">
    <source>
        <dbReference type="Proteomes" id="UP000067448"/>
    </source>
</evidence>
<feature type="active site" description="Charge relay system" evidence="8">
    <location>
        <position position="315"/>
    </location>
</feature>
<dbReference type="Pfam" id="PF00089">
    <property type="entry name" value="Trypsin"/>
    <property type="match status" value="1"/>
</dbReference>
<dbReference type="CDD" id="cd21112">
    <property type="entry name" value="alphaLP-like"/>
    <property type="match status" value="1"/>
</dbReference>
<dbReference type="GO" id="GO:0006508">
    <property type="term" value="P:proteolysis"/>
    <property type="evidence" value="ECO:0007669"/>
    <property type="project" value="UniProtKB-KW"/>
</dbReference>